<organism evidence="2 3">
    <name type="scientific">Ensete ventricosum</name>
    <name type="common">Abyssinian banana</name>
    <name type="synonym">Musa ensete</name>
    <dbReference type="NCBI Taxonomy" id="4639"/>
    <lineage>
        <taxon>Eukaryota</taxon>
        <taxon>Viridiplantae</taxon>
        <taxon>Streptophyta</taxon>
        <taxon>Embryophyta</taxon>
        <taxon>Tracheophyta</taxon>
        <taxon>Spermatophyta</taxon>
        <taxon>Magnoliopsida</taxon>
        <taxon>Liliopsida</taxon>
        <taxon>Zingiberales</taxon>
        <taxon>Musaceae</taxon>
        <taxon>Ensete</taxon>
    </lineage>
</organism>
<dbReference type="AlphaFoldDB" id="A0A426X9S2"/>
<feature type="region of interest" description="Disordered" evidence="1">
    <location>
        <begin position="80"/>
        <end position="109"/>
    </location>
</feature>
<dbReference type="EMBL" id="AMZH03023897">
    <property type="protein sequence ID" value="RRT36225.1"/>
    <property type="molecule type" value="Genomic_DNA"/>
</dbReference>
<sequence length="233" mass="27146">GVKGLDSEEIVECKFRTHREDLTREIAERRIDYIGKPYDEHIMGGRTTKKADREAIEARRWDLTPCISCIKKMKDRFDAPNSRIRERKKERPRKPGFERNSKRENERSTRGRWNTLFGAVKINKELFRVIVLHLHLEVFQQSTHHTKQKQKNQARPRRSHRVEAILLLQFRDVHLAAIGRSRHPDPASFSGYDGAERKGEASSLFSDLCCARGEDEGQGLRNGRGRRRKALPP</sequence>
<gene>
    <name evidence="2" type="ORF">B296_00056275</name>
</gene>
<evidence type="ECO:0000313" key="2">
    <source>
        <dbReference type="EMBL" id="RRT36225.1"/>
    </source>
</evidence>
<feature type="region of interest" description="Disordered" evidence="1">
    <location>
        <begin position="213"/>
        <end position="233"/>
    </location>
</feature>
<protein>
    <submittedName>
        <fullName evidence="2">Uncharacterized protein</fullName>
    </submittedName>
</protein>
<name>A0A426X9S2_ENSVE</name>
<accession>A0A426X9S2</accession>
<proteinExistence type="predicted"/>
<comment type="caution">
    <text evidence="2">The sequence shown here is derived from an EMBL/GenBank/DDBJ whole genome shotgun (WGS) entry which is preliminary data.</text>
</comment>
<feature type="non-terminal residue" evidence="2">
    <location>
        <position position="1"/>
    </location>
</feature>
<dbReference type="Proteomes" id="UP000287651">
    <property type="component" value="Unassembled WGS sequence"/>
</dbReference>
<reference evidence="2 3" key="1">
    <citation type="journal article" date="2014" name="Agronomy (Basel)">
        <title>A Draft Genome Sequence for Ensete ventricosum, the Drought-Tolerant Tree Against Hunger.</title>
        <authorList>
            <person name="Harrison J."/>
            <person name="Moore K.A."/>
            <person name="Paszkiewicz K."/>
            <person name="Jones T."/>
            <person name="Grant M."/>
            <person name="Ambacheew D."/>
            <person name="Muzemil S."/>
            <person name="Studholme D.J."/>
        </authorList>
    </citation>
    <scope>NUCLEOTIDE SEQUENCE [LARGE SCALE GENOMIC DNA]</scope>
</reference>
<feature type="compositionally biased region" description="Basic residues" evidence="1">
    <location>
        <begin position="223"/>
        <end position="233"/>
    </location>
</feature>
<evidence type="ECO:0000313" key="3">
    <source>
        <dbReference type="Proteomes" id="UP000287651"/>
    </source>
</evidence>
<evidence type="ECO:0000256" key="1">
    <source>
        <dbReference type="SAM" id="MobiDB-lite"/>
    </source>
</evidence>